<keyword evidence="3" id="KW-1003">Cell membrane</keyword>
<organism evidence="9 10">
    <name type="scientific">Pelotomaculum schinkii</name>
    <dbReference type="NCBI Taxonomy" id="78350"/>
    <lineage>
        <taxon>Bacteria</taxon>
        <taxon>Bacillati</taxon>
        <taxon>Bacillota</taxon>
        <taxon>Clostridia</taxon>
        <taxon>Eubacteriales</taxon>
        <taxon>Desulfotomaculaceae</taxon>
        <taxon>Pelotomaculum</taxon>
    </lineage>
</organism>
<reference evidence="9 10" key="1">
    <citation type="journal article" date="2018" name="Environ. Microbiol.">
        <title>Novel energy conservation strategies and behaviour of Pelotomaculum schinkii driving syntrophic propionate catabolism.</title>
        <authorList>
            <person name="Hidalgo-Ahumada C.A.P."/>
            <person name="Nobu M.K."/>
            <person name="Narihiro T."/>
            <person name="Tamaki H."/>
            <person name="Liu W.T."/>
            <person name="Kamagata Y."/>
            <person name="Stams A.J.M."/>
            <person name="Imachi H."/>
            <person name="Sousa D.Z."/>
        </authorList>
    </citation>
    <scope>NUCLEOTIDE SEQUENCE [LARGE SCALE GENOMIC DNA]</scope>
    <source>
        <strain evidence="9 10">HH</strain>
    </source>
</reference>
<dbReference type="PANTHER" id="PTHR34582">
    <property type="entry name" value="UPF0702 TRANSMEMBRANE PROTEIN YCAP"/>
    <property type="match status" value="1"/>
</dbReference>
<dbReference type="Proteomes" id="UP000298324">
    <property type="component" value="Unassembled WGS sequence"/>
</dbReference>
<keyword evidence="4 7" id="KW-0812">Transmembrane</keyword>
<comment type="similarity">
    <text evidence="2">Belongs to the UPF0702 family.</text>
</comment>
<dbReference type="RefSeq" id="WP_134217686.1">
    <property type="nucleotide sequence ID" value="NZ_QFGA01000001.1"/>
</dbReference>
<proteinExistence type="inferred from homology"/>
<evidence type="ECO:0000259" key="8">
    <source>
        <dbReference type="Pfam" id="PF04239"/>
    </source>
</evidence>
<sequence>MLIWEYVYRTVFVYFVVLLVIRLMGKREIGQLSPFDFVVAIIIAELAVIPLEAKEAPLWHSILPLAMLGALEVVVSYATLFSHTLRSIICGAPQVIIKNGELLRGEMRKARYNLDDLLAQMRDKGIVDPSEVEFAVLETSGKLSIIPKSQYRPVIPADLGIQTPYEGLPTVLVMDGNIMRKNLQDIELDEKWLTEALKKRELTPRKVLLATLGTDGRLFVSKK</sequence>
<evidence type="ECO:0000256" key="2">
    <source>
        <dbReference type="ARBA" id="ARBA00006448"/>
    </source>
</evidence>
<evidence type="ECO:0000313" key="10">
    <source>
        <dbReference type="Proteomes" id="UP000298324"/>
    </source>
</evidence>
<protein>
    <recommendedName>
        <fullName evidence="8">YetF C-terminal domain-containing protein</fullName>
    </recommendedName>
</protein>
<keyword evidence="5 7" id="KW-1133">Transmembrane helix</keyword>
<dbReference type="PANTHER" id="PTHR34582:SF6">
    <property type="entry name" value="UPF0702 TRANSMEMBRANE PROTEIN YCAP"/>
    <property type="match status" value="1"/>
</dbReference>
<keyword evidence="6 7" id="KW-0472">Membrane</keyword>
<feature type="transmembrane region" description="Helical" evidence="7">
    <location>
        <begin position="6"/>
        <end position="25"/>
    </location>
</feature>
<feature type="domain" description="YetF C-terminal" evidence="8">
    <location>
        <begin position="82"/>
        <end position="211"/>
    </location>
</feature>
<comment type="subcellular location">
    <subcellularLocation>
        <location evidence="1">Cell membrane</location>
        <topology evidence="1">Multi-pass membrane protein</topology>
    </subcellularLocation>
</comment>
<dbReference type="AlphaFoldDB" id="A0A4Y7RES9"/>
<dbReference type="InterPro" id="IPR023090">
    <property type="entry name" value="UPF0702_alpha/beta_dom_sf"/>
</dbReference>
<keyword evidence="10" id="KW-1185">Reference proteome</keyword>
<dbReference type="InterPro" id="IPR007353">
    <property type="entry name" value="DUF421"/>
</dbReference>
<evidence type="ECO:0000256" key="4">
    <source>
        <dbReference type="ARBA" id="ARBA00022692"/>
    </source>
</evidence>
<evidence type="ECO:0000313" key="9">
    <source>
        <dbReference type="EMBL" id="TEB07289.1"/>
    </source>
</evidence>
<evidence type="ECO:0000256" key="5">
    <source>
        <dbReference type="ARBA" id="ARBA00022989"/>
    </source>
</evidence>
<dbReference type="Gene3D" id="3.30.240.20">
    <property type="entry name" value="bsu07140 like domains"/>
    <property type="match status" value="2"/>
</dbReference>
<accession>A0A4Y7RES9</accession>
<gene>
    <name evidence="9" type="ORF">Psch_00836</name>
</gene>
<dbReference type="GO" id="GO:0005886">
    <property type="term" value="C:plasma membrane"/>
    <property type="evidence" value="ECO:0007669"/>
    <property type="project" value="UniProtKB-SubCell"/>
</dbReference>
<dbReference type="EMBL" id="QFGA01000001">
    <property type="protein sequence ID" value="TEB07289.1"/>
    <property type="molecule type" value="Genomic_DNA"/>
</dbReference>
<feature type="transmembrane region" description="Helical" evidence="7">
    <location>
        <begin position="32"/>
        <end position="51"/>
    </location>
</feature>
<feature type="transmembrane region" description="Helical" evidence="7">
    <location>
        <begin position="57"/>
        <end position="80"/>
    </location>
</feature>
<dbReference type="Pfam" id="PF04239">
    <property type="entry name" value="DUF421"/>
    <property type="match status" value="1"/>
</dbReference>
<evidence type="ECO:0000256" key="7">
    <source>
        <dbReference type="SAM" id="Phobius"/>
    </source>
</evidence>
<evidence type="ECO:0000256" key="3">
    <source>
        <dbReference type="ARBA" id="ARBA00022475"/>
    </source>
</evidence>
<evidence type="ECO:0000256" key="6">
    <source>
        <dbReference type="ARBA" id="ARBA00023136"/>
    </source>
</evidence>
<evidence type="ECO:0000256" key="1">
    <source>
        <dbReference type="ARBA" id="ARBA00004651"/>
    </source>
</evidence>
<comment type="caution">
    <text evidence="9">The sequence shown here is derived from an EMBL/GenBank/DDBJ whole genome shotgun (WGS) entry which is preliminary data.</text>
</comment>
<name>A0A4Y7RES9_9FIRM</name>